<dbReference type="AlphaFoldDB" id="A0A848E939"/>
<dbReference type="EMBL" id="JABBKX010000001">
    <property type="protein sequence ID" value="NMJ40596.1"/>
    <property type="molecule type" value="Genomic_DNA"/>
</dbReference>
<gene>
    <name evidence="1" type="ORF">GWK16_05055</name>
</gene>
<accession>A0A848E939</accession>
<reference evidence="1 2" key="1">
    <citation type="submission" date="2020-03" db="EMBL/GenBank/DDBJ databases">
        <authorList>
            <person name="Sun Q."/>
        </authorList>
    </citation>
    <scope>NUCLEOTIDE SEQUENCE [LARGE SCALE GENOMIC DNA]</scope>
    <source>
        <strain evidence="1 2">JC162</strain>
    </source>
</reference>
<dbReference type="Proteomes" id="UP000548582">
    <property type="component" value="Unassembled WGS sequence"/>
</dbReference>
<proteinExistence type="predicted"/>
<keyword evidence="2" id="KW-1185">Reference proteome</keyword>
<dbReference type="InterPro" id="IPR021927">
    <property type="entry name" value="DUF3540"/>
</dbReference>
<comment type="caution">
    <text evidence="1">The sequence shown here is derived from an EMBL/GenBank/DDBJ whole genome shotgun (WGS) entry which is preliminary data.</text>
</comment>
<evidence type="ECO:0000313" key="2">
    <source>
        <dbReference type="Proteomes" id="UP000548582"/>
    </source>
</evidence>
<dbReference type="Pfam" id="PF12059">
    <property type="entry name" value="DUF3540"/>
    <property type="match status" value="1"/>
</dbReference>
<name>A0A848E939_9PROT</name>
<dbReference type="RefSeq" id="WP_170052806.1">
    <property type="nucleotide sequence ID" value="NZ_JABBKX010000001.1"/>
</dbReference>
<protein>
    <submittedName>
        <fullName evidence="1">DUF3540 domain-containing protein</fullName>
    </submittedName>
</protein>
<organism evidence="1 2">
    <name type="scientific">Neoroseomonas marina</name>
    <dbReference type="NCBI Taxonomy" id="1232220"/>
    <lineage>
        <taxon>Bacteria</taxon>
        <taxon>Pseudomonadati</taxon>
        <taxon>Pseudomonadota</taxon>
        <taxon>Alphaproteobacteria</taxon>
        <taxon>Acetobacterales</taxon>
        <taxon>Acetobacteraceae</taxon>
        <taxon>Neoroseomonas</taxon>
    </lineage>
</organism>
<sequence>MSHEGGSMMVQAGARRIMARRAASCLLEPAPGDTVLIGGDLARCYVLAVLDRAGEGPARLSIEGDVEIRARDGQLRLAAGKGVDIAAREEIVIEADAVSVKAGSGRFLLDDLVLIGRSAMSHIGRVRTIGRTVETVVDRILTRTKRSLRISEESDHVRAGQIDLRANGTFHANGETTIVTAATLVKVDGGQIHLG</sequence>
<evidence type="ECO:0000313" key="1">
    <source>
        <dbReference type="EMBL" id="NMJ40596.1"/>
    </source>
</evidence>